<dbReference type="GO" id="GO:0009055">
    <property type="term" value="F:electron transfer activity"/>
    <property type="evidence" value="ECO:0007669"/>
    <property type="project" value="InterPro"/>
</dbReference>
<organism evidence="7 8">
    <name type="scientific">Ferrigenium kumadai</name>
    <dbReference type="NCBI Taxonomy" id="1682490"/>
    <lineage>
        <taxon>Bacteria</taxon>
        <taxon>Pseudomonadati</taxon>
        <taxon>Pseudomonadota</taxon>
        <taxon>Betaproteobacteria</taxon>
        <taxon>Nitrosomonadales</taxon>
        <taxon>Gallionellaceae</taxon>
        <taxon>Ferrigenium</taxon>
    </lineage>
</organism>
<dbReference type="RefSeq" id="WP_212786708.1">
    <property type="nucleotide sequence ID" value="NZ_AP019536.1"/>
</dbReference>
<feature type="signal peptide" evidence="5">
    <location>
        <begin position="1"/>
        <end position="22"/>
    </location>
</feature>
<dbReference type="InterPro" id="IPR015170">
    <property type="entry name" value="DUF1924_SHP"/>
</dbReference>
<evidence type="ECO:0000256" key="3">
    <source>
        <dbReference type="ARBA" id="ARBA00023004"/>
    </source>
</evidence>
<dbReference type="InterPro" id="IPR009056">
    <property type="entry name" value="Cyt_c-like_dom"/>
</dbReference>
<keyword evidence="5" id="KW-0732">Signal</keyword>
<dbReference type="GO" id="GO:0020037">
    <property type="term" value="F:heme binding"/>
    <property type="evidence" value="ECO:0007669"/>
    <property type="project" value="InterPro"/>
</dbReference>
<proteinExistence type="predicted"/>
<reference evidence="7 8" key="1">
    <citation type="submission" date="2019-03" db="EMBL/GenBank/DDBJ databases">
        <title>Complete genome sequence of Ferrigenium kumadai strain An22, a microaerophilic iron-oxidizing bacterium isolated from a paddy field soil.</title>
        <authorList>
            <person name="Watanabe T."/>
            <person name="Asakawa S."/>
        </authorList>
    </citation>
    <scope>NUCLEOTIDE SEQUENCE [LARGE SCALE GENOMIC DNA]</scope>
    <source>
        <strain evidence="7 8">An22</strain>
    </source>
</reference>
<keyword evidence="2 4" id="KW-0479">Metal-binding</keyword>
<dbReference type="Gene3D" id="1.10.760.10">
    <property type="entry name" value="Cytochrome c-like domain"/>
    <property type="match status" value="1"/>
</dbReference>
<evidence type="ECO:0000256" key="5">
    <source>
        <dbReference type="SAM" id="SignalP"/>
    </source>
</evidence>
<name>A0AAN1SYK1_9PROT</name>
<feature type="domain" description="Cytochrome c" evidence="6">
    <location>
        <begin position="41"/>
        <end position="134"/>
    </location>
</feature>
<keyword evidence="3 4" id="KW-0408">Iron</keyword>
<dbReference type="Pfam" id="PF09086">
    <property type="entry name" value="DUF1924"/>
    <property type="match status" value="1"/>
</dbReference>
<dbReference type="SUPFAM" id="SSF46626">
    <property type="entry name" value="Cytochrome c"/>
    <property type="match status" value="1"/>
</dbReference>
<dbReference type="KEGG" id="fku:FGKAn22_08050"/>
<sequence>MKKTYTLMAVIGALFMASNAWATPATDGLFARYKSQGAPGFDAERGKKNWTKRVKSEGGEMMSCTTCHGDDLTKPGKHNKTSKVIQPMAPSANPERLTDAKKVEKWFKRNCNDAWGRECTAQEKGDFLKFLLAK</sequence>
<evidence type="ECO:0000256" key="1">
    <source>
        <dbReference type="ARBA" id="ARBA00022617"/>
    </source>
</evidence>
<dbReference type="InterPro" id="IPR036909">
    <property type="entry name" value="Cyt_c-like_dom_sf"/>
</dbReference>
<dbReference type="GO" id="GO:0046872">
    <property type="term" value="F:metal ion binding"/>
    <property type="evidence" value="ECO:0007669"/>
    <property type="project" value="UniProtKB-KW"/>
</dbReference>
<evidence type="ECO:0000313" key="7">
    <source>
        <dbReference type="EMBL" id="BBI99112.1"/>
    </source>
</evidence>
<accession>A0AAN1SYK1</accession>
<evidence type="ECO:0000313" key="8">
    <source>
        <dbReference type="Proteomes" id="UP001319121"/>
    </source>
</evidence>
<keyword evidence="8" id="KW-1185">Reference proteome</keyword>
<evidence type="ECO:0000256" key="2">
    <source>
        <dbReference type="ARBA" id="ARBA00022723"/>
    </source>
</evidence>
<feature type="chain" id="PRO_5043028867" evidence="5">
    <location>
        <begin position="23"/>
        <end position="134"/>
    </location>
</feature>
<evidence type="ECO:0000259" key="6">
    <source>
        <dbReference type="PROSITE" id="PS51007"/>
    </source>
</evidence>
<dbReference type="Proteomes" id="UP001319121">
    <property type="component" value="Chromosome"/>
</dbReference>
<dbReference type="PROSITE" id="PS51007">
    <property type="entry name" value="CYTC"/>
    <property type="match status" value="1"/>
</dbReference>
<protein>
    <submittedName>
        <fullName evidence="7">Cytochrome c-type protein SHP</fullName>
    </submittedName>
</protein>
<keyword evidence="1 4" id="KW-0349">Heme</keyword>
<evidence type="ECO:0000256" key="4">
    <source>
        <dbReference type="PROSITE-ProRule" id="PRU00433"/>
    </source>
</evidence>
<dbReference type="AlphaFoldDB" id="A0AAN1SYK1"/>
<gene>
    <name evidence="7" type="primary">shp_1</name>
    <name evidence="7" type="ORF">FGKAn22_08050</name>
</gene>
<dbReference type="EMBL" id="AP019536">
    <property type="protein sequence ID" value="BBI99112.1"/>
    <property type="molecule type" value="Genomic_DNA"/>
</dbReference>